<name>A0AAD7I0E3_9AGAR</name>
<comment type="caution">
    <text evidence="2">The sequence shown here is derived from an EMBL/GenBank/DDBJ whole genome shotgun (WGS) entry which is preliminary data.</text>
</comment>
<dbReference type="AlphaFoldDB" id="A0AAD7I0E3"/>
<dbReference type="Proteomes" id="UP001215280">
    <property type="component" value="Unassembled WGS sequence"/>
</dbReference>
<gene>
    <name evidence="2" type="ORF">DFH07DRAFT_781005</name>
</gene>
<protein>
    <submittedName>
        <fullName evidence="2">Uncharacterized protein</fullName>
    </submittedName>
</protein>
<keyword evidence="3" id="KW-1185">Reference proteome</keyword>
<feature type="region of interest" description="Disordered" evidence="1">
    <location>
        <begin position="1"/>
        <end position="26"/>
    </location>
</feature>
<feature type="region of interest" description="Disordered" evidence="1">
    <location>
        <begin position="245"/>
        <end position="267"/>
    </location>
</feature>
<feature type="region of interest" description="Disordered" evidence="1">
    <location>
        <begin position="378"/>
        <end position="398"/>
    </location>
</feature>
<evidence type="ECO:0000313" key="3">
    <source>
        <dbReference type="Proteomes" id="UP001215280"/>
    </source>
</evidence>
<evidence type="ECO:0000256" key="1">
    <source>
        <dbReference type="SAM" id="MobiDB-lite"/>
    </source>
</evidence>
<sequence length="398" mass="43798">MGPKEPTEVVNGVDVDDGRPANDSDEEDMKLMSVKAVEDLDSAPGLATWMPKLVTAEEIRSAHKISSKIIAKGLWRIMLRMKTPVFRGGPDSSISEMLKQRTTKPRRVTYSLPADIRVLRGDGEVYLLMVLKGSEWRMVDGGVHVDPAKSGTGEGRRLRYLGSGTGLSKKHHGSTKIEGASRRSLASEDGGWGKEEERRRSKALLLEDSKYKHVWRYGKSSSGGRLCYTDNLLQHVRNLHLDCQQSTPGSSHPPLVLTPPGQRRGPKRALGCGKHWQDTLEPCPGRLSEQVSELLNVADFQVSSKFNSKFLGFASDKKIWQTAAERWRMRADAGGPGQTGFSLGITSRDLARPVEASARSVEVTSHNLWRWSSTDLSGPLQNPVPASRSEIGLKSAIP</sequence>
<dbReference type="EMBL" id="JARJLG010000177">
    <property type="protein sequence ID" value="KAJ7732228.1"/>
    <property type="molecule type" value="Genomic_DNA"/>
</dbReference>
<proteinExistence type="predicted"/>
<accession>A0AAD7I0E3</accession>
<organism evidence="2 3">
    <name type="scientific">Mycena maculata</name>
    <dbReference type="NCBI Taxonomy" id="230809"/>
    <lineage>
        <taxon>Eukaryota</taxon>
        <taxon>Fungi</taxon>
        <taxon>Dikarya</taxon>
        <taxon>Basidiomycota</taxon>
        <taxon>Agaricomycotina</taxon>
        <taxon>Agaricomycetes</taxon>
        <taxon>Agaricomycetidae</taxon>
        <taxon>Agaricales</taxon>
        <taxon>Marasmiineae</taxon>
        <taxon>Mycenaceae</taxon>
        <taxon>Mycena</taxon>
    </lineage>
</organism>
<reference evidence="2" key="1">
    <citation type="submission" date="2023-03" db="EMBL/GenBank/DDBJ databases">
        <title>Massive genome expansion in bonnet fungi (Mycena s.s.) driven by repeated elements and novel gene families across ecological guilds.</title>
        <authorList>
            <consortium name="Lawrence Berkeley National Laboratory"/>
            <person name="Harder C.B."/>
            <person name="Miyauchi S."/>
            <person name="Viragh M."/>
            <person name="Kuo A."/>
            <person name="Thoen E."/>
            <person name="Andreopoulos B."/>
            <person name="Lu D."/>
            <person name="Skrede I."/>
            <person name="Drula E."/>
            <person name="Henrissat B."/>
            <person name="Morin E."/>
            <person name="Kohler A."/>
            <person name="Barry K."/>
            <person name="LaButti K."/>
            <person name="Morin E."/>
            <person name="Salamov A."/>
            <person name="Lipzen A."/>
            <person name="Mereny Z."/>
            <person name="Hegedus B."/>
            <person name="Baldrian P."/>
            <person name="Stursova M."/>
            <person name="Weitz H."/>
            <person name="Taylor A."/>
            <person name="Grigoriev I.V."/>
            <person name="Nagy L.G."/>
            <person name="Martin F."/>
            <person name="Kauserud H."/>
        </authorList>
    </citation>
    <scope>NUCLEOTIDE SEQUENCE</scope>
    <source>
        <strain evidence="2">CBHHK188m</strain>
    </source>
</reference>
<evidence type="ECO:0000313" key="2">
    <source>
        <dbReference type="EMBL" id="KAJ7732228.1"/>
    </source>
</evidence>
<feature type="region of interest" description="Disordered" evidence="1">
    <location>
        <begin position="163"/>
        <end position="199"/>
    </location>
</feature>